<dbReference type="InterPro" id="IPR029058">
    <property type="entry name" value="AB_hydrolase_fold"/>
</dbReference>
<reference evidence="5" key="1">
    <citation type="submission" date="2016-10" db="EMBL/GenBank/DDBJ databases">
        <authorList>
            <person name="Varghese N."/>
            <person name="Submissions S."/>
        </authorList>
    </citation>
    <scope>NUCLEOTIDE SEQUENCE [LARGE SCALE GENOMIC DNA]</scope>
    <source>
        <strain evidence="5">DSM 45004</strain>
    </source>
</reference>
<dbReference type="SUPFAM" id="SSF53474">
    <property type="entry name" value="alpha/beta-Hydrolases"/>
    <property type="match status" value="1"/>
</dbReference>
<dbReference type="Gene3D" id="3.40.50.1820">
    <property type="entry name" value="alpha/beta hydrolase"/>
    <property type="match status" value="1"/>
</dbReference>
<gene>
    <name evidence="4" type="ORF">SAMN04487819_107154</name>
</gene>
<feature type="chain" id="PRO_5039705087" evidence="2">
    <location>
        <begin position="23"/>
        <end position="516"/>
    </location>
</feature>
<evidence type="ECO:0000313" key="4">
    <source>
        <dbReference type="EMBL" id="SFE06379.1"/>
    </source>
</evidence>
<protein>
    <submittedName>
        <fullName evidence="4">TAP-like protein</fullName>
    </submittedName>
</protein>
<keyword evidence="5" id="KW-1185">Reference proteome</keyword>
<evidence type="ECO:0000256" key="1">
    <source>
        <dbReference type="SAM" id="MobiDB-lite"/>
    </source>
</evidence>
<dbReference type="PROSITE" id="PS51257">
    <property type="entry name" value="PROKAR_LIPOPROTEIN"/>
    <property type="match status" value="1"/>
</dbReference>
<dbReference type="Pfam" id="PF08386">
    <property type="entry name" value="Abhydrolase_4"/>
    <property type="match status" value="1"/>
</dbReference>
<dbReference type="InterPro" id="IPR013595">
    <property type="entry name" value="Pept_S33_TAP-like_C"/>
</dbReference>
<dbReference type="RefSeq" id="WP_092927212.1">
    <property type="nucleotide sequence ID" value="NZ_FOMZ01000007.1"/>
</dbReference>
<accession>A0A1I1XG48</accession>
<dbReference type="EMBL" id="FOMZ01000007">
    <property type="protein sequence ID" value="SFE06379.1"/>
    <property type="molecule type" value="Genomic_DNA"/>
</dbReference>
<feature type="region of interest" description="Disordered" evidence="1">
    <location>
        <begin position="26"/>
        <end position="62"/>
    </location>
</feature>
<evidence type="ECO:0000256" key="2">
    <source>
        <dbReference type="SAM" id="SignalP"/>
    </source>
</evidence>
<keyword evidence="2" id="KW-0732">Signal</keyword>
<organism evidence="4 5">
    <name type="scientific">Actinopolyspora alba</name>
    <dbReference type="NCBI Taxonomy" id="673379"/>
    <lineage>
        <taxon>Bacteria</taxon>
        <taxon>Bacillati</taxon>
        <taxon>Actinomycetota</taxon>
        <taxon>Actinomycetes</taxon>
        <taxon>Actinopolysporales</taxon>
        <taxon>Actinopolysporaceae</taxon>
        <taxon>Actinopolyspora</taxon>
        <taxon>Actinopolyspora alba group</taxon>
    </lineage>
</organism>
<dbReference type="Proteomes" id="UP000198716">
    <property type="component" value="Unassembled WGS sequence"/>
</dbReference>
<dbReference type="AlphaFoldDB" id="A0A1I1XG48"/>
<feature type="signal peptide" evidence="2">
    <location>
        <begin position="1"/>
        <end position="22"/>
    </location>
</feature>
<evidence type="ECO:0000259" key="3">
    <source>
        <dbReference type="Pfam" id="PF08386"/>
    </source>
</evidence>
<name>A0A1I1XG48_9ACTN</name>
<feature type="domain" description="Peptidase S33 tripeptidyl aminopeptidase-like C-terminal" evidence="3">
    <location>
        <begin position="415"/>
        <end position="514"/>
    </location>
</feature>
<proteinExistence type="predicted"/>
<evidence type="ECO:0000313" key="5">
    <source>
        <dbReference type="Proteomes" id="UP000198716"/>
    </source>
</evidence>
<sequence length="516" mass="55353">MPRVIGRVGVILLLLVLTACSAGPSDRPAVAYRDDGNSGARTPRNSEPRTVPPLGPSSHNALDWSDCTAATKSELDSSHSPGDMRFSCTSLLTSTDPPGAVRGGTTRIALLTAGSGDVPLVVVNDIRGAPGTTFAARLATRLPERMLREFRIIGMDRRGTGDSDPANCVPEREREAITRFDSRATDDAALDGLLESVRTASQKCLLELERRAQTYDTRHASNDLEELRLQLGVPRLHAIGRGEGSRVLSVYARDYPNNVGRMVFDGAPDPTLKTLAQLKRRADGAERTFDVFAATCRDADECALGDSPRQRLDSLIERTRGQALPTDGGAPLTSGELTRAVLHGLGNRDDWPRLTRAIAAAEDGDGSALAGFIRNSEVGADRLGQRMVTRCNDTMLRLPPERARDIAEEWVDSRPLFGGVFAQRLIRCSTWPRPQQAMPSPGNGRLPRIPVIATENDPLTPATGSENMAATLPNGSKVSWLGSGRGALGRSDCVTELVSGFLVEGEVPPRDAACPA</sequence>